<reference evidence="2 3" key="1">
    <citation type="submission" date="2017-09" db="EMBL/GenBank/DDBJ databases">
        <title>Streptomyces genome completion.</title>
        <authorList>
            <person name="Lee N."/>
            <person name="Cho B.-K."/>
        </authorList>
    </citation>
    <scope>NUCLEOTIDE SEQUENCE [LARGE SCALE GENOMIC DNA]</scope>
    <source>
        <strain evidence="2 3">ATCC 14899</strain>
    </source>
</reference>
<dbReference type="AlphaFoldDB" id="A0A5P2VY89"/>
<evidence type="ECO:0000313" key="3">
    <source>
        <dbReference type="Proteomes" id="UP000325763"/>
    </source>
</evidence>
<dbReference type="NCBIfam" id="TIGR04267">
    <property type="entry name" value="mod_HExxH"/>
    <property type="match status" value="1"/>
</dbReference>
<dbReference type="KEGG" id="snq:CP978_02730"/>
<evidence type="ECO:0008006" key="4">
    <source>
        <dbReference type="Google" id="ProtNLM"/>
    </source>
</evidence>
<feature type="compositionally biased region" description="Low complexity" evidence="1">
    <location>
        <begin position="55"/>
        <end position="70"/>
    </location>
</feature>
<proteinExistence type="predicted"/>
<accession>A0A5P2VY89</accession>
<organism evidence="2 3">
    <name type="scientific">Streptomyces nodosus</name>
    <dbReference type="NCBI Taxonomy" id="40318"/>
    <lineage>
        <taxon>Bacteria</taxon>
        <taxon>Bacillati</taxon>
        <taxon>Actinomycetota</taxon>
        <taxon>Actinomycetes</taxon>
        <taxon>Kitasatosporales</taxon>
        <taxon>Streptomycetaceae</taxon>
        <taxon>Streptomyces</taxon>
    </lineage>
</organism>
<evidence type="ECO:0000313" key="2">
    <source>
        <dbReference type="EMBL" id="QEV37601.1"/>
    </source>
</evidence>
<feature type="region of interest" description="Disordered" evidence="1">
    <location>
        <begin position="1"/>
        <end position="70"/>
    </location>
</feature>
<dbReference type="InterPro" id="IPR026337">
    <property type="entry name" value="AKG_HExxH"/>
</dbReference>
<name>A0A5P2VY89_9ACTN</name>
<dbReference type="EMBL" id="CP023747">
    <property type="protein sequence ID" value="QEV37601.1"/>
    <property type="molecule type" value="Genomic_DNA"/>
</dbReference>
<protein>
    <recommendedName>
        <fullName evidence="4">HEXXH motif domain-containing protein</fullName>
    </recommendedName>
</protein>
<gene>
    <name evidence="2" type="ORF">CP978_02730</name>
</gene>
<dbReference type="Proteomes" id="UP000325763">
    <property type="component" value="Chromosome"/>
</dbReference>
<evidence type="ECO:0000256" key="1">
    <source>
        <dbReference type="SAM" id="MobiDB-lite"/>
    </source>
</evidence>
<sequence length="476" mass="50666">MPGLPGRRGLRRRPLPAPLPRRQRLPQPVRVLPGPDGADPACGRCPPGRPRPSRRSAPLTPGRPAAAAAPPALTLPHDLWRQIARGTPDADTLRLLRTARAGRNLLLLRAVHHASRAAPGRAGRDSGTATALLAAVRRRAPAVFDTLVMDPAAGIVLAEAVRNGHGDPVAVLAAVAGHRAGLPFRLEVPVRHGTVELPGLGRAGLDPGASTARLERGPHGPTTVTAPGTPGAVLIPDPPAERAPGWEPVPRVRLTAPRPDAAPVIRLDSHDSLDLGVPRALGPQELARWRDRLGAAWEVLAVRHPERADAVRATVRAVVPLDPRRPRGTRGAWLSASFSDAFGLVALAPLDDPAELAAALVHETQHSLLYALQDLTRLLHARPGARGPAPWSDRPRPPSALLQGAVAFLVTAAFWRREAALGDRAAAAPYERWRRTAHLACDELERGGWLTEHGHRLLDALRDVLADWAAMPARGG</sequence>